<reference evidence="2 3" key="1">
    <citation type="submission" date="2020-10" db="EMBL/GenBank/DDBJ databases">
        <authorList>
            <person name="Castelo-Branco R."/>
            <person name="Eusebio N."/>
            <person name="Adriana R."/>
            <person name="Vieira A."/>
            <person name="Brugerolle De Fraissinette N."/>
            <person name="Rezende De Castro R."/>
            <person name="Schneider M.P."/>
            <person name="Vasconcelos V."/>
            <person name="Leao P.N."/>
        </authorList>
    </citation>
    <scope>NUCLEOTIDE SEQUENCE [LARGE SCALE GENOMIC DNA]</scope>
    <source>
        <strain evidence="2 3">LEGE 06123</strain>
    </source>
</reference>
<evidence type="ECO:0000313" key="3">
    <source>
        <dbReference type="Proteomes" id="UP000651156"/>
    </source>
</evidence>
<keyword evidence="1" id="KW-0812">Transmembrane</keyword>
<dbReference type="Proteomes" id="UP000651156">
    <property type="component" value="Unassembled WGS sequence"/>
</dbReference>
<keyword evidence="1" id="KW-0472">Membrane</keyword>
<dbReference type="EMBL" id="JADEWN010000005">
    <property type="protein sequence ID" value="MBE9189429.1"/>
    <property type="molecule type" value="Genomic_DNA"/>
</dbReference>
<proteinExistence type="predicted"/>
<feature type="transmembrane region" description="Helical" evidence="1">
    <location>
        <begin position="14"/>
        <end position="35"/>
    </location>
</feature>
<keyword evidence="3" id="KW-1185">Reference proteome</keyword>
<dbReference type="PANTHER" id="PTHR36785">
    <property type="entry name" value="OS05G0502500 PROTEIN"/>
    <property type="match status" value="1"/>
</dbReference>
<dbReference type="PANTHER" id="PTHR36785:SF1">
    <property type="entry name" value="OS05G0502500 PROTEIN"/>
    <property type="match status" value="1"/>
</dbReference>
<evidence type="ECO:0000313" key="2">
    <source>
        <dbReference type="EMBL" id="MBE9189429.1"/>
    </source>
</evidence>
<keyword evidence="1" id="KW-1133">Transmembrane helix</keyword>
<dbReference type="RefSeq" id="WP_193930677.1">
    <property type="nucleotide sequence ID" value="NZ_CAWPMZ010000096.1"/>
</dbReference>
<protein>
    <submittedName>
        <fullName evidence="2">Uncharacterized protein</fullName>
    </submittedName>
</protein>
<sequence>MRLNSSLQFTLGNLARWLAIFAVVWLLGAVGLGWLVNSFLILFGLLLLAPVVAFFCFRWWLQRNLVQDKCPVCRYEFTGLNKTELQCPNCGEPLKIEQGHFQRLTPPGTIEVQAVEVEGQRIEE</sequence>
<comment type="caution">
    <text evidence="2">The sequence shown here is derived from an EMBL/GenBank/DDBJ whole genome shotgun (WGS) entry which is preliminary data.</text>
</comment>
<feature type="transmembrane region" description="Helical" evidence="1">
    <location>
        <begin position="41"/>
        <end position="61"/>
    </location>
</feature>
<evidence type="ECO:0000256" key="1">
    <source>
        <dbReference type="SAM" id="Phobius"/>
    </source>
</evidence>
<gene>
    <name evidence="2" type="ORF">IQ230_03420</name>
</gene>
<name>A0ABR9UMC6_9CHRO</name>
<accession>A0ABR9UMC6</accession>
<organism evidence="2 3">
    <name type="scientific">Gloeocapsopsis crepidinum LEGE 06123</name>
    <dbReference type="NCBI Taxonomy" id="588587"/>
    <lineage>
        <taxon>Bacteria</taxon>
        <taxon>Bacillati</taxon>
        <taxon>Cyanobacteriota</taxon>
        <taxon>Cyanophyceae</taxon>
        <taxon>Oscillatoriophycideae</taxon>
        <taxon>Chroococcales</taxon>
        <taxon>Chroococcaceae</taxon>
        <taxon>Gloeocapsopsis</taxon>
    </lineage>
</organism>